<protein>
    <submittedName>
        <fullName evidence="1">Uncharacterized protein</fullName>
    </submittedName>
</protein>
<reference evidence="1" key="1">
    <citation type="submission" date="2021-03" db="EMBL/GenBank/DDBJ databases">
        <authorList>
            <person name="Li Z."/>
            <person name="Yang C."/>
        </authorList>
    </citation>
    <scope>NUCLEOTIDE SEQUENCE</scope>
    <source>
        <strain evidence="1">Dzin_1.0</strain>
        <tissue evidence="1">Leaf</tissue>
    </source>
</reference>
<accession>A0A9D5D6H5</accession>
<dbReference type="Proteomes" id="UP001085076">
    <property type="component" value="Miscellaneous, Linkage group lg01"/>
</dbReference>
<organism evidence="1 2">
    <name type="scientific">Dioscorea zingiberensis</name>
    <dbReference type="NCBI Taxonomy" id="325984"/>
    <lineage>
        <taxon>Eukaryota</taxon>
        <taxon>Viridiplantae</taxon>
        <taxon>Streptophyta</taxon>
        <taxon>Embryophyta</taxon>
        <taxon>Tracheophyta</taxon>
        <taxon>Spermatophyta</taxon>
        <taxon>Magnoliopsida</taxon>
        <taxon>Liliopsida</taxon>
        <taxon>Dioscoreales</taxon>
        <taxon>Dioscoreaceae</taxon>
        <taxon>Dioscorea</taxon>
    </lineage>
</organism>
<keyword evidence="2" id="KW-1185">Reference proteome</keyword>
<dbReference type="EMBL" id="JAGGNH010000001">
    <property type="protein sequence ID" value="KAJ0986255.1"/>
    <property type="molecule type" value="Genomic_DNA"/>
</dbReference>
<dbReference type="AlphaFoldDB" id="A0A9D5D6H5"/>
<dbReference type="SUPFAM" id="SSF53756">
    <property type="entry name" value="UDP-Glycosyltransferase/glycogen phosphorylase"/>
    <property type="match status" value="1"/>
</dbReference>
<comment type="caution">
    <text evidence="1">The sequence shown here is derived from an EMBL/GenBank/DDBJ whole genome shotgun (WGS) entry which is preliminary data.</text>
</comment>
<sequence length="71" mass="7733">MKLAVAMKGYDKDLVAAEEVETRVRWLMESDGGKELRKCTLLAKEAAIAAHAEGGSSRAALARLVSEWTLE</sequence>
<evidence type="ECO:0000313" key="1">
    <source>
        <dbReference type="EMBL" id="KAJ0986255.1"/>
    </source>
</evidence>
<evidence type="ECO:0000313" key="2">
    <source>
        <dbReference type="Proteomes" id="UP001085076"/>
    </source>
</evidence>
<dbReference type="OrthoDB" id="5835829at2759"/>
<dbReference type="Gene3D" id="3.40.50.2000">
    <property type="entry name" value="Glycogen Phosphorylase B"/>
    <property type="match status" value="1"/>
</dbReference>
<gene>
    <name evidence="1" type="ORF">J5N97_004611</name>
</gene>
<reference evidence="1" key="2">
    <citation type="journal article" date="2022" name="Hortic Res">
        <title>The genome of Dioscorea zingiberensis sheds light on the biosynthesis, origin and evolution of the medicinally important diosgenin saponins.</title>
        <authorList>
            <person name="Li Y."/>
            <person name="Tan C."/>
            <person name="Li Z."/>
            <person name="Guo J."/>
            <person name="Li S."/>
            <person name="Chen X."/>
            <person name="Wang C."/>
            <person name="Dai X."/>
            <person name="Yang H."/>
            <person name="Song W."/>
            <person name="Hou L."/>
            <person name="Xu J."/>
            <person name="Tong Z."/>
            <person name="Xu A."/>
            <person name="Yuan X."/>
            <person name="Wang W."/>
            <person name="Yang Q."/>
            <person name="Chen L."/>
            <person name="Sun Z."/>
            <person name="Wang K."/>
            <person name="Pan B."/>
            <person name="Chen J."/>
            <person name="Bao Y."/>
            <person name="Liu F."/>
            <person name="Qi X."/>
            <person name="Gang D.R."/>
            <person name="Wen J."/>
            <person name="Li J."/>
        </authorList>
    </citation>
    <scope>NUCLEOTIDE SEQUENCE</scope>
    <source>
        <strain evidence="1">Dzin_1.0</strain>
    </source>
</reference>
<name>A0A9D5D6H5_9LILI</name>
<proteinExistence type="predicted"/>